<evidence type="ECO:0000313" key="1">
    <source>
        <dbReference type="EMBL" id="PIL26932.1"/>
    </source>
</evidence>
<comment type="caution">
    <text evidence="1">The sequence shown here is derived from an EMBL/GenBank/DDBJ whole genome shotgun (WGS) entry which is preliminary data.</text>
</comment>
<evidence type="ECO:0000313" key="2">
    <source>
        <dbReference type="Proteomes" id="UP000230002"/>
    </source>
</evidence>
<dbReference type="STRING" id="1077348.A0A2G8RZJ1"/>
<dbReference type="EMBL" id="AYKW01000034">
    <property type="protein sequence ID" value="PIL26932.1"/>
    <property type="molecule type" value="Genomic_DNA"/>
</dbReference>
<protein>
    <recommendedName>
        <fullName evidence="3">Fungal-type protein kinase domain-containing protein</fullName>
    </recommendedName>
</protein>
<name>A0A2G8RZJ1_9APHY</name>
<organism evidence="1 2">
    <name type="scientific">Ganoderma sinense ZZ0214-1</name>
    <dbReference type="NCBI Taxonomy" id="1077348"/>
    <lineage>
        <taxon>Eukaryota</taxon>
        <taxon>Fungi</taxon>
        <taxon>Dikarya</taxon>
        <taxon>Basidiomycota</taxon>
        <taxon>Agaricomycotina</taxon>
        <taxon>Agaricomycetes</taxon>
        <taxon>Polyporales</taxon>
        <taxon>Polyporaceae</taxon>
        <taxon>Ganoderma</taxon>
    </lineage>
</organism>
<accession>A0A2G8RZJ1</accession>
<proteinExistence type="predicted"/>
<evidence type="ECO:0008006" key="3">
    <source>
        <dbReference type="Google" id="ProtNLM"/>
    </source>
</evidence>
<sequence length="365" mass="40790">MASNSQTITIWNSSAEVVQTILTEAGDTSIPDPPTIGRMHMSASLLPPIETEGLQRRYPFVAELGDIFLKALKVHEILCSRGILLRNITIETVMTLAAAWSDHDRKDVAAIAPGGIISQARDPQNATSEFLSEWETACLHPDAIRGVAPATNIADSRLVEPGSYTKVTPGDFTTNTPIFFATEVLLGLRKNRKVVVTKAHYLESFEWVFLYAVYERCIESASTGTYAAQRILPALLNEFHTIFALTVDPPALATHREVLLARPTDPQDDHFEKIRALLSFVEHVVESEELLGVLMDVWQDLKERLLTLYTWAGRPPVRPGSFFQKDPKGDCVPPNEESFRCMEHRDLIWCLESLILPREGRNLEG</sequence>
<keyword evidence="2" id="KW-1185">Reference proteome</keyword>
<gene>
    <name evidence="1" type="ORF">GSI_10070</name>
</gene>
<dbReference type="AlphaFoldDB" id="A0A2G8RZJ1"/>
<dbReference type="Proteomes" id="UP000230002">
    <property type="component" value="Unassembled WGS sequence"/>
</dbReference>
<reference evidence="1 2" key="1">
    <citation type="journal article" date="2015" name="Sci. Rep.">
        <title>Chromosome-level genome map provides insights into diverse defense mechanisms in the medicinal fungus Ganoderma sinense.</title>
        <authorList>
            <person name="Zhu Y."/>
            <person name="Xu J."/>
            <person name="Sun C."/>
            <person name="Zhou S."/>
            <person name="Xu H."/>
            <person name="Nelson D.R."/>
            <person name="Qian J."/>
            <person name="Song J."/>
            <person name="Luo H."/>
            <person name="Xiang L."/>
            <person name="Li Y."/>
            <person name="Xu Z."/>
            <person name="Ji A."/>
            <person name="Wang L."/>
            <person name="Lu S."/>
            <person name="Hayward A."/>
            <person name="Sun W."/>
            <person name="Li X."/>
            <person name="Schwartz D.C."/>
            <person name="Wang Y."/>
            <person name="Chen S."/>
        </authorList>
    </citation>
    <scope>NUCLEOTIDE SEQUENCE [LARGE SCALE GENOMIC DNA]</scope>
    <source>
        <strain evidence="1 2">ZZ0214-1</strain>
    </source>
</reference>